<evidence type="ECO:0000313" key="3">
    <source>
        <dbReference type="EMBL" id="GCF11033.1"/>
    </source>
</evidence>
<feature type="compositionally biased region" description="Polar residues" evidence="1">
    <location>
        <begin position="526"/>
        <end position="544"/>
    </location>
</feature>
<feature type="region of interest" description="Disordered" evidence="1">
    <location>
        <begin position="149"/>
        <end position="196"/>
    </location>
</feature>
<organism evidence="3 4">
    <name type="scientific">Dictyobacter arantiisoli</name>
    <dbReference type="NCBI Taxonomy" id="2014874"/>
    <lineage>
        <taxon>Bacteria</taxon>
        <taxon>Bacillati</taxon>
        <taxon>Chloroflexota</taxon>
        <taxon>Ktedonobacteria</taxon>
        <taxon>Ktedonobacterales</taxon>
        <taxon>Dictyobacteraceae</taxon>
        <taxon>Dictyobacter</taxon>
    </lineage>
</organism>
<dbReference type="Pfam" id="PF21984">
    <property type="entry name" value="DnaD_N"/>
    <property type="match status" value="1"/>
</dbReference>
<feature type="compositionally biased region" description="Polar residues" evidence="1">
    <location>
        <begin position="178"/>
        <end position="190"/>
    </location>
</feature>
<feature type="region of interest" description="Disordered" evidence="1">
    <location>
        <begin position="215"/>
        <end position="241"/>
    </location>
</feature>
<keyword evidence="4" id="KW-1185">Reference proteome</keyword>
<proteinExistence type="predicted"/>
<sequence length="759" mass="84223">MGGMVVSSIISTAAATQWGLLEQVDIKPFQTIYNADILSEGFVLFPVALERYYPQLGVSRAEFALIRKLLELWNQQGELPWLTSLELETVLNKSKRQIQRDTRRLANDGFLIIREWNDPAAGGTRYLQYDCTPFLQRITQLVQKRQHSQVRPGAPLHLVPDISPKTSLTKETDLPRVTSLSQNLSMPRATSLSQNPNLSLSSQITAKAASQASSQLSATSSSQSPDMSDTTCQCNGTNMSSVTNVPVADVRVRVSNISNSKFNNYINIIIKLLDVSNSNSNSSNDDKIDNKKTENKTSRSSVSDPVDNVYVVDVNVKNDSSDTHDPNAVDVQVSMSDNDDQDVETEGSDNDDQDVETEGSDNDDQDVETEGSDNDDQEIMKTHVSVCNRYDPGDMYDHESQDDQDGVAVQYSSPQAFMRSEQVVQREQAQDVMPEASVQQDARAGDDIEQVDTVKPPPSGYVRARIRANSKKRAEREAAQAVQAPKSAIWSQSSSRLQPVEVEAEPEPESEPICINQPVSPESGEQPASTDSVSQPAPETQRQPRMQRVVNLQDKATAALSEVSHALGDTYWERTYRSAVRIFNALLGINDVRDHLMIQQPDAYFADLIRHVASKVYPLDMAELEANGQPSGMLLFMDKLNRFARYQYYHVMNLRNQPDYVPPPPRPLAAIEQPCTYSVSNTIPDGSGREIPPSQFGRPDLPYGQELLAIARYLRVKIAWGDSKQILLCTAPAQLVLDIQEAVLQAFNAQQGQMDPTAN</sequence>
<feature type="compositionally biased region" description="Low complexity" evidence="1">
    <location>
        <begin position="300"/>
        <end position="318"/>
    </location>
</feature>
<dbReference type="AlphaFoldDB" id="A0A5A5TJ60"/>
<dbReference type="EMBL" id="BIXY01000091">
    <property type="protein sequence ID" value="GCF11033.1"/>
    <property type="molecule type" value="Genomic_DNA"/>
</dbReference>
<gene>
    <name evidence="3" type="ORF">KDI_45970</name>
</gene>
<evidence type="ECO:0000313" key="4">
    <source>
        <dbReference type="Proteomes" id="UP000322530"/>
    </source>
</evidence>
<feature type="compositionally biased region" description="Basic and acidic residues" evidence="1">
    <location>
        <begin position="284"/>
        <end position="297"/>
    </location>
</feature>
<feature type="compositionally biased region" description="Low complexity" evidence="1">
    <location>
        <begin position="215"/>
        <end position="224"/>
    </location>
</feature>
<dbReference type="InterPro" id="IPR036388">
    <property type="entry name" value="WH-like_DNA-bd_sf"/>
</dbReference>
<reference evidence="3 4" key="1">
    <citation type="submission" date="2019-01" db="EMBL/GenBank/DDBJ databases">
        <title>Draft genome sequence of Dictyobacter sp. Uno17.</title>
        <authorList>
            <person name="Wang C.M."/>
            <person name="Zheng Y."/>
            <person name="Sakai Y."/>
            <person name="Abe K."/>
            <person name="Yokota A."/>
            <person name="Yabe S."/>
        </authorList>
    </citation>
    <scope>NUCLEOTIDE SEQUENCE [LARGE SCALE GENOMIC DNA]</scope>
    <source>
        <strain evidence="3 4">Uno17</strain>
    </source>
</reference>
<evidence type="ECO:0000259" key="2">
    <source>
        <dbReference type="Pfam" id="PF21984"/>
    </source>
</evidence>
<protein>
    <recommendedName>
        <fullName evidence="2">DnaD N-terminal domain-containing protein</fullName>
    </recommendedName>
</protein>
<feature type="region of interest" description="Disordered" evidence="1">
    <location>
        <begin position="276"/>
        <end position="379"/>
    </location>
</feature>
<accession>A0A5A5TJ60</accession>
<evidence type="ECO:0000256" key="1">
    <source>
        <dbReference type="SAM" id="MobiDB-lite"/>
    </source>
</evidence>
<dbReference type="InterPro" id="IPR053843">
    <property type="entry name" value="DnaD_N"/>
</dbReference>
<comment type="caution">
    <text evidence="3">The sequence shown here is derived from an EMBL/GenBank/DDBJ whole genome shotgun (WGS) entry which is preliminary data.</text>
</comment>
<dbReference type="Gene3D" id="1.10.10.10">
    <property type="entry name" value="Winged helix-like DNA-binding domain superfamily/Winged helix DNA-binding domain"/>
    <property type="match status" value="1"/>
</dbReference>
<feature type="compositionally biased region" description="Polar residues" evidence="1">
    <location>
        <begin position="225"/>
        <end position="241"/>
    </location>
</feature>
<feature type="region of interest" description="Disordered" evidence="1">
    <location>
        <begin position="437"/>
        <end position="547"/>
    </location>
</feature>
<feature type="compositionally biased region" description="Acidic residues" evidence="1">
    <location>
        <begin position="337"/>
        <end position="377"/>
    </location>
</feature>
<feature type="domain" description="DnaD N-terminal" evidence="2">
    <location>
        <begin position="46"/>
        <end position="148"/>
    </location>
</feature>
<dbReference type="Proteomes" id="UP000322530">
    <property type="component" value="Unassembled WGS sequence"/>
</dbReference>
<name>A0A5A5TJ60_9CHLR</name>